<evidence type="ECO:0000313" key="10">
    <source>
        <dbReference type="Proteomes" id="UP000008068"/>
    </source>
</evidence>
<organism evidence="10">
    <name type="scientific">Caenorhabditis brenneri</name>
    <name type="common">Nematode worm</name>
    <dbReference type="NCBI Taxonomy" id="135651"/>
    <lineage>
        <taxon>Eukaryota</taxon>
        <taxon>Metazoa</taxon>
        <taxon>Ecdysozoa</taxon>
        <taxon>Nematoda</taxon>
        <taxon>Chromadorea</taxon>
        <taxon>Rhabditida</taxon>
        <taxon>Rhabditina</taxon>
        <taxon>Rhabditomorpha</taxon>
        <taxon>Rhabditoidea</taxon>
        <taxon>Rhabditidae</taxon>
        <taxon>Peloderinae</taxon>
        <taxon>Caenorhabditis</taxon>
    </lineage>
</organism>
<dbReference type="Pfam" id="PF03828">
    <property type="entry name" value="PAP_assoc"/>
    <property type="match status" value="1"/>
</dbReference>
<dbReference type="OMA" id="SHLTHYY"/>
<reference evidence="10" key="1">
    <citation type="submission" date="2011-07" db="EMBL/GenBank/DDBJ databases">
        <authorList>
            <consortium name="Caenorhabditis brenneri Sequencing and Analysis Consortium"/>
            <person name="Wilson R.K."/>
        </authorList>
    </citation>
    <scope>NUCLEOTIDE SEQUENCE [LARGE SCALE GENOMIC DNA]</scope>
    <source>
        <strain evidence="10">PB2801</strain>
    </source>
</reference>
<evidence type="ECO:0000256" key="6">
    <source>
        <dbReference type="SAM" id="MobiDB-lite"/>
    </source>
</evidence>
<keyword evidence="4" id="KW-0479">Metal-binding</keyword>
<keyword evidence="5" id="KW-0460">Magnesium</keyword>
<proteinExistence type="predicted"/>
<dbReference type="SUPFAM" id="SSF81631">
    <property type="entry name" value="PAP/OAS1 substrate-binding domain"/>
    <property type="match status" value="1"/>
</dbReference>
<dbReference type="PANTHER" id="PTHR12271">
    <property type="entry name" value="POLY A POLYMERASE CID PAP -RELATED"/>
    <property type="match status" value="1"/>
</dbReference>
<dbReference type="FunCoup" id="G0MJK9">
    <property type="interactions" value="343"/>
</dbReference>
<feature type="domain" description="Poly(A) RNA polymerase mitochondrial-like central palm" evidence="8">
    <location>
        <begin position="499"/>
        <end position="654"/>
    </location>
</feature>
<feature type="region of interest" description="Disordered" evidence="6">
    <location>
        <begin position="195"/>
        <end position="263"/>
    </location>
</feature>
<dbReference type="HOGENOM" id="CLU_357969_0_0_1"/>
<dbReference type="Pfam" id="PF22600">
    <property type="entry name" value="MTPAP-like_central"/>
    <property type="match status" value="1"/>
</dbReference>
<dbReference type="Gene3D" id="3.30.460.10">
    <property type="entry name" value="Beta Polymerase, domain 2"/>
    <property type="match status" value="1"/>
</dbReference>
<evidence type="ECO:0000256" key="4">
    <source>
        <dbReference type="ARBA" id="ARBA00022723"/>
    </source>
</evidence>
<keyword evidence="10" id="KW-1185">Reference proteome</keyword>
<comment type="cofactor">
    <cofactor evidence="2">
        <name>Mg(2+)</name>
        <dbReference type="ChEBI" id="CHEBI:18420"/>
    </cofactor>
</comment>
<dbReference type="SUPFAM" id="SSF81301">
    <property type="entry name" value="Nucleotidyltransferase"/>
    <property type="match status" value="1"/>
</dbReference>
<dbReference type="OrthoDB" id="2274644at2759"/>
<dbReference type="GO" id="GO:1990817">
    <property type="term" value="F:poly(A) RNA polymerase activity"/>
    <property type="evidence" value="ECO:0007669"/>
    <property type="project" value="TreeGrafter"/>
</dbReference>
<dbReference type="InterPro" id="IPR002058">
    <property type="entry name" value="PAP_assoc"/>
</dbReference>
<dbReference type="InParanoid" id="G0MJK9"/>
<feature type="compositionally biased region" description="Polar residues" evidence="6">
    <location>
        <begin position="220"/>
        <end position="229"/>
    </location>
</feature>
<keyword evidence="3" id="KW-0808">Transferase</keyword>
<dbReference type="EMBL" id="GL379797">
    <property type="protein sequence ID" value="EGT32445.1"/>
    <property type="molecule type" value="Genomic_DNA"/>
</dbReference>
<evidence type="ECO:0000259" key="8">
    <source>
        <dbReference type="Pfam" id="PF22600"/>
    </source>
</evidence>
<feature type="region of interest" description="Disordered" evidence="6">
    <location>
        <begin position="423"/>
        <end position="443"/>
    </location>
</feature>
<protein>
    <submittedName>
        <fullName evidence="9">Uncharacterized protein</fullName>
    </submittedName>
</protein>
<evidence type="ECO:0000256" key="5">
    <source>
        <dbReference type="ARBA" id="ARBA00022842"/>
    </source>
</evidence>
<sequence>MTRRRKPIKKPSLGGRSALQNLQTIGHLLNQPVLTIDFETTKKQSRQSQQAQNEEFRRLILFSRIPACCLSAKGIGPSEQMADESAAHAMLDFFRLTISPEFVSKFLACETDESLEPLAPAFALVLGEFKKAIDADYLLIRRCGQLELTSATTIRGKEVKKRVILNIKNSAVGYGAVANVPQNNVSDEIVMIRDDDDDTSEGNSRSESVDSDIIIVDEVTNGQSQQQQRPLMKRQMRDSPKQTSSKSPPRKSPSPQVEHLRKLDEHQRASIEEGWKQERLVKFPHQYPPNYFGEFNKSNAGPPDVFCCHPGANTSFGGGQYEAAQYSDESEDSDDEGAREVPKKRARIAEGDNDDDDDIVVLNMTSSSAGTAIVPKEVKPVEPSLESPEKQQSESEIGDIVDEWNEVDDDEPDEEVQVLDVDKGDQEEEVTTTTTPNGTMNGFYDGHPTHQSFIESRNLPKNYQARTIGVVLNEHLYRAVEKYVESATEKCYDSVHSITSATWLHYKLNIQDSSTYNLKLRARDLLEKEIQKLLPERAIKLLITGSTVNGCGSFNSDMDMCLCYPTFVYHGKTFDDFYCDRKESQKILRKVDRAVRRCKIGANIRSIIGKCSVIPAKVPIVKCELTRAYRFIDVDINVNNIAGIYNSHLTHYYSLIDARFPALALVVKHWACVCGVGNAPDGYLNSYSLILMVIHYLQCGVTPAVLPNLQYLFPDVFDRKIPIDDLRLYGEITDNLPTSVPNTWSIGELLIGFFFYFAHFDFDHYAISVRSAQVVPRSSLPRETEVFAIFIEEPFDAINTARSVRTSGHLRDIKKAIRTASETLSPHKRRFNLLDIGVKVANDNN</sequence>
<name>G0MJK9_CAEBE</name>
<feature type="region of interest" description="Disordered" evidence="6">
    <location>
        <begin position="324"/>
        <end position="359"/>
    </location>
</feature>
<dbReference type="AlphaFoldDB" id="G0MJK9"/>
<dbReference type="CDD" id="cd05402">
    <property type="entry name" value="NT_PAP_TUTase"/>
    <property type="match status" value="1"/>
</dbReference>
<dbReference type="InterPro" id="IPR054708">
    <property type="entry name" value="MTPAP-like_central"/>
</dbReference>
<feature type="domain" description="PAP-associated" evidence="7">
    <location>
        <begin position="745"/>
        <end position="799"/>
    </location>
</feature>
<dbReference type="GO" id="GO:0031123">
    <property type="term" value="P:RNA 3'-end processing"/>
    <property type="evidence" value="ECO:0007669"/>
    <property type="project" value="TreeGrafter"/>
</dbReference>
<evidence type="ECO:0000259" key="7">
    <source>
        <dbReference type="Pfam" id="PF03828"/>
    </source>
</evidence>
<dbReference type="PANTHER" id="PTHR12271:SF117">
    <property type="entry name" value="PAP-ASSOCIATED DOMAIN-CONTAINING PROTEIN"/>
    <property type="match status" value="1"/>
</dbReference>
<dbReference type="InterPro" id="IPR043519">
    <property type="entry name" value="NT_sf"/>
</dbReference>
<gene>
    <name evidence="9" type="ORF">CAEBREN_23525</name>
</gene>
<comment type="cofactor">
    <cofactor evidence="1">
        <name>Mn(2+)</name>
        <dbReference type="ChEBI" id="CHEBI:29035"/>
    </cofactor>
</comment>
<evidence type="ECO:0000313" key="9">
    <source>
        <dbReference type="EMBL" id="EGT32445.1"/>
    </source>
</evidence>
<feature type="compositionally biased region" description="Basic and acidic residues" evidence="6">
    <location>
        <begin position="336"/>
        <end position="350"/>
    </location>
</feature>
<evidence type="ECO:0000256" key="3">
    <source>
        <dbReference type="ARBA" id="ARBA00022679"/>
    </source>
</evidence>
<accession>G0MJK9</accession>
<evidence type="ECO:0000256" key="2">
    <source>
        <dbReference type="ARBA" id="ARBA00001946"/>
    </source>
</evidence>
<evidence type="ECO:0000256" key="1">
    <source>
        <dbReference type="ARBA" id="ARBA00001936"/>
    </source>
</evidence>
<dbReference type="STRING" id="135651.G0MJK9"/>
<dbReference type="GO" id="GO:0046872">
    <property type="term" value="F:metal ion binding"/>
    <property type="evidence" value="ECO:0007669"/>
    <property type="project" value="UniProtKB-KW"/>
</dbReference>
<dbReference type="Proteomes" id="UP000008068">
    <property type="component" value="Unassembled WGS sequence"/>
</dbReference>
<dbReference type="eggNOG" id="KOG2277">
    <property type="taxonomic scope" value="Eukaryota"/>
</dbReference>
<dbReference type="Gene3D" id="1.10.1410.10">
    <property type="match status" value="1"/>
</dbReference>